<evidence type="ECO:0000259" key="1">
    <source>
        <dbReference type="Pfam" id="PF01636"/>
    </source>
</evidence>
<dbReference type="InterPro" id="IPR011009">
    <property type="entry name" value="Kinase-like_dom_sf"/>
</dbReference>
<comment type="caution">
    <text evidence="2">The sequence shown here is derived from an EMBL/GenBank/DDBJ whole genome shotgun (WGS) entry which is preliminary data.</text>
</comment>
<evidence type="ECO:0000313" key="2">
    <source>
        <dbReference type="EMBL" id="MBB5869271.1"/>
    </source>
</evidence>
<reference evidence="2 3" key="1">
    <citation type="submission" date="2020-08" db="EMBL/GenBank/DDBJ databases">
        <title>Sequencing the genomes of 1000 actinobacteria strains.</title>
        <authorList>
            <person name="Klenk H.-P."/>
        </authorList>
    </citation>
    <scope>NUCLEOTIDE SEQUENCE [LARGE SCALE GENOMIC DNA]</scope>
    <source>
        <strain evidence="2 3">DSM 45362</strain>
    </source>
</reference>
<gene>
    <name evidence="2" type="ORF">F4553_002650</name>
</gene>
<proteinExistence type="predicted"/>
<dbReference type="AlphaFoldDB" id="A0A841BR33"/>
<keyword evidence="3" id="KW-1185">Reference proteome</keyword>
<accession>A0A841BR33</accession>
<dbReference type="Gene3D" id="3.90.1200.10">
    <property type="match status" value="1"/>
</dbReference>
<sequence length="393" mass="41175">MRTVTLILVDDDGKLLGALPPFPAEVPFWPEVGGVVTTVRERFGIDVAVLRILFTSLPVPHGGEVTYLAQTGGVPSVDLAPVEVDLDDHPHRAAYARVGGPAASLAWAADALDAAGVGPITGVLQQRTWNLSVIWRIATAGGPVWLKQVPSFFAHEGAVIGWLATVGGGPSLIAAAEGRMLLHDIPGDDLYAADAGVRDAVAADLHRYQLAAVGDVERLAALGVPDRRGALLGAQLAGVVAAHGGGDPRLEALAAGLPARLAELAACGLPETLVHGDLHPGNVRGDLHPDGARTIIDWGDSFLGHPGFDILRITERGVTDDERAAITAAWADRWRADVPGCDPERALELLVPLAALRNAAIYAAFVAAIEPAEHPYHSSDVDFWLDHASKLPA</sequence>
<dbReference type="EMBL" id="JACHMN010000002">
    <property type="protein sequence ID" value="MBB5869271.1"/>
    <property type="molecule type" value="Genomic_DNA"/>
</dbReference>
<feature type="domain" description="Aminoglycoside phosphotransferase" evidence="1">
    <location>
        <begin position="142"/>
        <end position="337"/>
    </location>
</feature>
<dbReference type="RefSeq" id="WP_312875190.1">
    <property type="nucleotide sequence ID" value="NZ_JACHMN010000002.1"/>
</dbReference>
<protein>
    <recommendedName>
        <fullName evidence="1">Aminoglycoside phosphotransferase domain-containing protein</fullName>
    </recommendedName>
</protein>
<dbReference type="SUPFAM" id="SSF56112">
    <property type="entry name" value="Protein kinase-like (PK-like)"/>
    <property type="match status" value="1"/>
</dbReference>
<evidence type="ECO:0000313" key="3">
    <source>
        <dbReference type="Proteomes" id="UP000587527"/>
    </source>
</evidence>
<name>A0A841BR33_9ACTN</name>
<organism evidence="2 3">
    <name type="scientific">Allocatelliglobosispora scoriae</name>
    <dbReference type="NCBI Taxonomy" id="643052"/>
    <lineage>
        <taxon>Bacteria</taxon>
        <taxon>Bacillati</taxon>
        <taxon>Actinomycetota</taxon>
        <taxon>Actinomycetes</taxon>
        <taxon>Micromonosporales</taxon>
        <taxon>Micromonosporaceae</taxon>
        <taxon>Allocatelliglobosispora</taxon>
    </lineage>
</organism>
<dbReference type="Pfam" id="PF01636">
    <property type="entry name" value="APH"/>
    <property type="match status" value="1"/>
</dbReference>
<dbReference type="Proteomes" id="UP000587527">
    <property type="component" value="Unassembled WGS sequence"/>
</dbReference>
<dbReference type="InterPro" id="IPR002575">
    <property type="entry name" value="Aminoglycoside_PTrfase"/>
</dbReference>